<keyword evidence="1" id="KW-1133">Transmembrane helix</keyword>
<dbReference type="AlphaFoldDB" id="A0A0A7GG39"/>
<keyword evidence="1" id="KW-0812">Transmembrane</keyword>
<dbReference type="EMBL" id="CP009552">
    <property type="protein sequence ID" value="AIY91050.1"/>
    <property type="molecule type" value="Genomic_DNA"/>
</dbReference>
<evidence type="ECO:0000313" key="2">
    <source>
        <dbReference type="EMBL" id="AIY91050.1"/>
    </source>
</evidence>
<reference evidence="2 3" key="1">
    <citation type="journal article" date="2015" name="Appl. Environ. Microbiol.">
        <title>The Geoglobus acetivorans genome: Fe(III) reduction, acetate utilization, autotrophic growth, and degradation of aromatic compounds in a hyperthermophilic archaeon.</title>
        <authorList>
            <person name="Mardanov A.V."/>
            <person name="Slododkina G.B."/>
            <person name="Slobodkin A.I."/>
            <person name="Beletsky A.V."/>
            <person name="Gavrilov S.N."/>
            <person name="Kublanov I.V."/>
            <person name="Bonch-Osmolovskaya E.A."/>
            <person name="Skryabin K.G."/>
            <person name="Ravin N.V."/>
        </authorList>
    </citation>
    <scope>NUCLEOTIDE SEQUENCE [LARGE SCALE GENOMIC DNA]</scope>
    <source>
        <strain evidence="2 3">SBH6</strain>
    </source>
</reference>
<dbReference type="STRING" id="565033.GACE_2297"/>
<evidence type="ECO:0000313" key="3">
    <source>
        <dbReference type="Proteomes" id="UP000030624"/>
    </source>
</evidence>
<sequence length="37" mass="4150">MSDFTAVFLASTVVMLVVLAMFLLTLKKAMDIEKMLK</sequence>
<feature type="transmembrane region" description="Helical" evidence="1">
    <location>
        <begin position="6"/>
        <end position="26"/>
    </location>
</feature>
<protein>
    <submittedName>
        <fullName evidence="2">Uncharacterized protein</fullName>
    </submittedName>
</protein>
<dbReference type="KEGG" id="gac:GACE_2297"/>
<name>A0A0A7GG39_GEOAI</name>
<dbReference type="Proteomes" id="UP000030624">
    <property type="component" value="Chromosome"/>
</dbReference>
<accession>A0A0A7GG39</accession>
<organism evidence="2 3">
    <name type="scientific">Geoglobus acetivorans</name>
    <dbReference type="NCBI Taxonomy" id="565033"/>
    <lineage>
        <taxon>Archaea</taxon>
        <taxon>Methanobacteriati</taxon>
        <taxon>Methanobacteriota</taxon>
        <taxon>Archaeoglobi</taxon>
        <taxon>Archaeoglobales</taxon>
        <taxon>Archaeoglobaceae</taxon>
        <taxon>Geoglobus</taxon>
    </lineage>
</organism>
<evidence type="ECO:0000256" key="1">
    <source>
        <dbReference type="SAM" id="Phobius"/>
    </source>
</evidence>
<proteinExistence type="predicted"/>
<dbReference type="HOGENOM" id="CLU_219923_0_0_2"/>
<keyword evidence="1" id="KW-0472">Membrane</keyword>
<gene>
    <name evidence="2" type="ORF">GACE_2297</name>
</gene>